<accession>A0ABS4T2K3</accession>
<dbReference type="EMBL" id="JAGINX010000001">
    <property type="protein sequence ID" value="MBP2318687.1"/>
    <property type="molecule type" value="Genomic_DNA"/>
</dbReference>
<dbReference type="RefSeq" id="WP_210049100.1">
    <property type="nucleotide sequence ID" value="NZ_JAGINX010000001.1"/>
</dbReference>
<protein>
    <submittedName>
        <fullName evidence="1">Uncharacterized protein</fullName>
    </submittedName>
</protein>
<sequence>MPRQVLYPYARLSPESVRWSRWGFTVGDQMVVAEEVEEHLDLHSEMHFSLSTLIDASSLETAGYAPEQVQVVGELLSPDTNLRRVAKSGLSYDAHGNLGARIGISADGAELGQEILLDATVIAHHDNADFGLPVRLQERRRQKITVGDRSRFPTVAYSFSELRMAQAPWFLEVDASEPEAPMSVHAKLHLNTDFEVVGALLEGSAPSAVEASMKVDVARALIREVRSLVDMLARGDAIERSIERHPESLVAAADQIARSCMSTGLKEALKLLDENPREFEMRLSAGTGYWKGGL</sequence>
<name>A0ABS4T2K3_9MICC</name>
<comment type="caution">
    <text evidence="1">The sequence shown here is derived from an EMBL/GenBank/DDBJ whole genome shotgun (WGS) entry which is preliminary data.</text>
</comment>
<evidence type="ECO:0000313" key="1">
    <source>
        <dbReference type="EMBL" id="MBP2318687.1"/>
    </source>
</evidence>
<gene>
    <name evidence="1" type="ORF">JOF45_001706</name>
</gene>
<keyword evidence="2" id="KW-1185">Reference proteome</keyword>
<reference evidence="1 2" key="1">
    <citation type="submission" date="2021-03" db="EMBL/GenBank/DDBJ databases">
        <title>Sequencing the genomes of 1000 actinobacteria strains.</title>
        <authorList>
            <person name="Klenk H.-P."/>
        </authorList>
    </citation>
    <scope>NUCLEOTIDE SEQUENCE [LARGE SCALE GENOMIC DNA]</scope>
    <source>
        <strain evidence="1 2">DSM 12544</strain>
    </source>
</reference>
<dbReference type="Proteomes" id="UP001519331">
    <property type="component" value="Unassembled WGS sequence"/>
</dbReference>
<evidence type="ECO:0000313" key="2">
    <source>
        <dbReference type="Proteomes" id="UP001519331"/>
    </source>
</evidence>
<organism evidence="1 2">
    <name type="scientific">Nesterenkonia lacusekhoensis</name>
    <dbReference type="NCBI Taxonomy" id="150832"/>
    <lineage>
        <taxon>Bacteria</taxon>
        <taxon>Bacillati</taxon>
        <taxon>Actinomycetota</taxon>
        <taxon>Actinomycetes</taxon>
        <taxon>Micrococcales</taxon>
        <taxon>Micrococcaceae</taxon>
        <taxon>Nesterenkonia</taxon>
    </lineage>
</organism>
<proteinExistence type="predicted"/>